<dbReference type="STRING" id="44010.AWC00_09520"/>
<sequence>MSTTPTASLADLDRARNAALDLSGWGRRFAFYQPRNLAFWGYLALVGIGMFLFASTVTREYDAYGQAIALAVTSFAIYAALFWWFTQRIDRYATLPAKLMVVAFLWGGFAATWMMAASANDAILALYAKSFGQSWALNWGAGLSAPFTEEAAKGSGLLLLIALAPRQVRTAFDGLILGAFIGLGFQILEDISYAMTSASSQFGANQIGASIGTIIMRMLSGVAAHILYSAIFCAGVIYLLGRPAEPRRVGRGLLLIAIPVLLHGIWDSLAATAGRSTLLFLGLLIAVIILALVIVARVYGLTVTRERNFLRDVMIPEAARNVITAAELDALAGNRKARKRYRKAHPNRRERRRARYVLNAAYDLAHELAGARGTDTDRVRFARAEVSRIRAGVPSPW</sequence>
<dbReference type="OrthoDB" id="9785431at2"/>
<evidence type="ECO:0000313" key="1">
    <source>
        <dbReference type="EMBL" id="BBZ38160.1"/>
    </source>
</evidence>
<protein>
    <submittedName>
        <fullName evidence="1">Uncharacterized protein</fullName>
    </submittedName>
</protein>
<name>A0A1X1THD3_9MYCO</name>
<evidence type="ECO:0000313" key="2">
    <source>
        <dbReference type="Proteomes" id="UP000467385"/>
    </source>
</evidence>
<dbReference type="AlphaFoldDB" id="A0A1X1THD3"/>
<proteinExistence type="predicted"/>
<dbReference type="GO" id="GO:0008233">
    <property type="term" value="F:peptidase activity"/>
    <property type="evidence" value="ECO:0007669"/>
    <property type="project" value="InterPro"/>
</dbReference>
<accession>A0A1X1THD3</accession>
<organism evidence="1 2">
    <name type="scientific">Mycobacterium conspicuum</name>
    <dbReference type="NCBI Taxonomy" id="44010"/>
    <lineage>
        <taxon>Bacteria</taxon>
        <taxon>Bacillati</taxon>
        <taxon>Actinomycetota</taxon>
        <taxon>Actinomycetes</taxon>
        <taxon>Mycobacteriales</taxon>
        <taxon>Mycobacteriaceae</taxon>
        <taxon>Mycobacterium</taxon>
    </lineage>
</organism>
<dbReference type="EMBL" id="AP022613">
    <property type="protein sequence ID" value="BBZ38160.1"/>
    <property type="molecule type" value="Genomic_DNA"/>
</dbReference>
<dbReference type="Pfam" id="PF13367">
    <property type="entry name" value="PrsW-protease"/>
    <property type="match status" value="1"/>
</dbReference>
<gene>
    <name evidence="1" type="ORF">MCNS_12230</name>
</gene>
<keyword evidence="2" id="KW-1185">Reference proteome</keyword>
<dbReference type="InterPro" id="IPR026898">
    <property type="entry name" value="PrsW"/>
</dbReference>
<dbReference type="PANTHER" id="PTHR36844:SF1">
    <property type="entry name" value="PROTEASE PRSW"/>
    <property type="match status" value="1"/>
</dbReference>
<reference evidence="1 2" key="1">
    <citation type="journal article" date="2019" name="Emerg. Microbes Infect.">
        <title>Comprehensive subspecies identification of 175 nontuberculous mycobacteria species based on 7547 genomic profiles.</title>
        <authorList>
            <person name="Matsumoto Y."/>
            <person name="Kinjo T."/>
            <person name="Motooka D."/>
            <person name="Nabeya D."/>
            <person name="Jung N."/>
            <person name="Uechi K."/>
            <person name="Horii T."/>
            <person name="Iida T."/>
            <person name="Fujita J."/>
            <person name="Nakamura S."/>
        </authorList>
    </citation>
    <scope>NUCLEOTIDE SEQUENCE [LARGE SCALE GENOMIC DNA]</scope>
    <source>
        <strain evidence="1 2">JCM 14738</strain>
    </source>
</reference>
<dbReference type="Proteomes" id="UP000467385">
    <property type="component" value="Chromosome"/>
</dbReference>
<dbReference type="PANTHER" id="PTHR36844">
    <property type="entry name" value="PROTEASE PRSW"/>
    <property type="match status" value="1"/>
</dbReference>
<dbReference type="RefSeq" id="WP_085232333.1">
    <property type="nucleotide sequence ID" value="NZ_AP022613.1"/>
</dbReference>